<keyword evidence="1" id="KW-1133">Transmembrane helix</keyword>
<feature type="transmembrane region" description="Helical" evidence="1">
    <location>
        <begin position="35"/>
        <end position="53"/>
    </location>
</feature>
<organism evidence="4 5">
    <name type="scientific">Angustibacter luteus</name>
    <dbReference type="NCBI Taxonomy" id="658456"/>
    <lineage>
        <taxon>Bacteria</taxon>
        <taxon>Bacillati</taxon>
        <taxon>Actinomycetota</taxon>
        <taxon>Actinomycetes</taxon>
        <taxon>Kineosporiales</taxon>
        <taxon>Kineosporiaceae</taxon>
    </lineage>
</organism>
<feature type="transmembrane region" description="Helical" evidence="1">
    <location>
        <begin position="133"/>
        <end position="151"/>
    </location>
</feature>
<evidence type="ECO:0000259" key="2">
    <source>
        <dbReference type="PROSITE" id="PS50883"/>
    </source>
</evidence>
<dbReference type="PANTHER" id="PTHR44757:SF2">
    <property type="entry name" value="BIOFILM ARCHITECTURE MAINTENANCE PROTEIN MBAA"/>
    <property type="match status" value="1"/>
</dbReference>
<accession>A0ABW1JCV7</accession>
<gene>
    <name evidence="4" type="ORF">ACFQDO_06025</name>
</gene>
<dbReference type="Gene3D" id="3.20.20.450">
    <property type="entry name" value="EAL domain"/>
    <property type="match status" value="1"/>
</dbReference>
<keyword evidence="5" id="KW-1185">Reference proteome</keyword>
<proteinExistence type="predicted"/>
<sequence>MLAALQLVLAGFALLLAAQQASVWRWEGPRSPARLIVFTALAAAAVLVTNDLVIRALAKPVTPDWLLFARSVALAVLAVSTLPLAGSIAGRPPPRWLTSAIVVVAGTRLVLWPGTDLMFRHRLADGMPDYGPLMGPTGFVVIALVFGYLCVSSGRGRSDRERSVLVVGFVLSLVLAVVTVVSGSAVAAEVLSGYVPLPALISIAAILWGRQMNAYRTVRRLADDRQRANDELKRRAATDELTGLANRSRLRELVNQAIADGARHPATLAVALCDVDRFRAINDVHGHPAGDEVLEELARRLVGLARGCDVVGRFGGDEFVVLCTDADGEDSVAELGQRLTAAFEQAFVTTRVSAAVTASVGIVTTTADGCSQADADTMFRDADTAMYDAKARGGALIGQFHDGLRSAVVYRADLERRLVGAVERGEILTHFQPILSLPDRRIVGFEALARWQQGSATLSPNEWIPIAESTGLINEIGEHVLRQAVQQLQRWLADGHQVTLSVNVSPRQLSSRRFADAVLGCLATGVPPGLIALEVTESLAVDEAASAILAGLRAEGVRIALDDFGTGYSALGAVSRLPVDVLKVDQSIVRRANDPQGRALLTSVLAIARSLGLTTVAEGVETPELEAALAELGCELVQGFLYSPAVDAETAAAMLV</sequence>
<dbReference type="PANTHER" id="PTHR44757">
    <property type="entry name" value="DIGUANYLATE CYCLASE DGCP"/>
    <property type="match status" value="1"/>
</dbReference>
<dbReference type="Pfam" id="PF00990">
    <property type="entry name" value="GGDEF"/>
    <property type="match status" value="1"/>
</dbReference>
<dbReference type="NCBIfam" id="TIGR00254">
    <property type="entry name" value="GGDEF"/>
    <property type="match status" value="1"/>
</dbReference>
<evidence type="ECO:0000313" key="4">
    <source>
        <dbReference type="EMBL" id="MFC6006685.1"/>
    </source>
</evidence>
<dbReference type="SMART" id="SM00267">
    <property type="entry name" value="GGDEF"/>
    <property type="match status" value="1"/>
</dbReference>
<name>A0ABW1JCV7_9ACTN</name>
<feature type="domain" description="GGDEF" evidence="3">
    <location>
        <begin position="266"/>
        <end position="402"/>
    </location>
</feature>
<feature type="domain" description="EAL" evidence="2">
    <location>
        <begin position="411"/>
        <end position="656"/>
    </location>
</feature>
<dbReference type="PROSITE" id="PS50883">
    <property type="entry name" value="EAL"/>
    <property type="match status" value="1"/>
</dbReference>
<dbReference type="InterPro" id="IPR052155">
    <property type="entry name" value="Biofilm_reg_signaling"/>
</dbReference>
<feature type="transmembrane region" description="Helical" evidence="1">
    <location>
        <begin position="65"/>
        <end position="89"/>
    </location>
</feature>
<dbReference type="SMART" id="SM00052">
    <property type="entry name" value="EAL"/>
    <property type="match status" value="1"/>
</dbReference>
<evidence type="ECO:0000313" key="5">
    <source>
        <dbReference type="Proteomes" id="UP001596189"/>
    </source>
</evidence>
<dbReference type="InterPro" id="IPR029787">
    <property type="entry name" value="Nucleotide_cyclase"/>
</dbReference>
<dbReference type="InterPro" id="IPR000160">
    <property type="entry name" value="GGDEF_dom"/>
</dbReference>
<keyword evidence="1" id="KW-0472">Membrane</keyword>
<dbReference type="SUPFAM" id="SSF141868">
    <property type="entry name" value="EAL domain-like"/>
    <property type="match status" value="1"/>
</dbReference>
<protein>
    <submittedName>
        <fullName evidence="4">Bifunctional diguanylate cyclase/phosphodiesterase</fullName>
    </submittedName>
</protein>
<evidence type="ECO:0000256" key="1">
    <source>
        <dbReference type="SAM" id="Phobius"/>
    </source>
</evidence>
<feature type="transmembrane region" description="Helical" evidence="1">
    <location>
        <begin position="191"/>
        <end position="209"/>
    </location>
</feature>
<dbReference type="Pfam" id="PF00563">
    <property type="entry name" value="EAL"/>
    <property type="match status" value="1"/>
</dbReference>
<keyword evidence="1" id="KW-0812">Transmembrane</keyword>
<dbReference type="Gene3D" id="3.30.70.270">
    <property type="match status" value="1"/>
</dbReference>
<dbReference type="PROSITE" id="PS50887">
    <property type="entry name" value="GGDEF"/>
    <property type="match status" value="1"/>
</dbReference>
<dbReference type="Proteomes" id="UP001596189">
    <property type="component" value="Unassembled WGS sequence"/>
</dbReference>
<evidence type="ECO:0000259" key="3">
    <source>
        <dbReference type="PROSITE" id="PS50887"/>
    </source>
</evidence>
<dbReference type="InterPro" id="IPR035919">
    <property type="entry name" value="EAL_sf"/>
</dbReference>
<reference evidence="5" key="1">
    <citation type="journal article" date="2019" name="Int. J. Syst. Evol. Microbiol.">
        <title>The Global Catalogue of Microorganisms (GCM) 10K type strain sequencing project: providing services to taxonomists for standard genome sequencing and annotation.</title>
        <authorList>
            <consortium name="The Broad Institute Genomics Platform"/>
            <consortium name="The Broad Institute Genome Sequencing Center for Infectious Disease"/>
            <person name="Wu L."/>
            <person name="Ma J."/>
        </authorList>
    </citation>
    <scope>NUCLEOTIDE SEQUENCE [LARGE SCALE GENOMIC DNA]</scope>
    <source>
        <strain evidence="5">KACC 14249</strain>
    </source>
</reference>
<dbReference type="CDD" id="cd01948">
    <property type="entry name" value="EAL"/>
    <property type="match status" value="1"/>
</dbReference>
<dbReference type="InterPro" id="IPR001633">
    <property type="entry name" value="EAL_dom"/>
</dbReference>
<dbReference type="InterPro" id="IPR043128">
    <property type="entry name" value="Rev_trsase/Diguanyl_cyclase"/>
</dbReference>
<dbReference type="RefSeq" id="WP_345718162.1">
    <property type="nucleotide sequence ID" value="NZ_BAABFP010000008.1"/>
</dbReference>
<feature type="transmembrane region" description="Helical" evidence="1">
    <location>
        <begin position="163"/>
        <end position="185"/>
    </location>
</feature>
<dbReference type="EMBL" id="JBHSRD010000003">
    <property type="protein sequence ID" value="MFC6006685.1"/>
    <property type="molecule type" value="Genomic_DNA"/>
</dbReference>
<dbReference type="CDD" id="cd01949">
    <property type="entry name" value="GGDEF"/>
    <property type="match status" value="1"/>
</dbReference>
<comment type="caution">
    <text evidence="4">The sequence shown here is derived from an EMBL/GenBank/DDBJ whole genome shotgun (WGS) entry which is preliminary data.</text>
</comment>
<dbReference type="SUPFAM" id="SSF55073">
    <property type="entry name" value="Nucleotide cyclase"/>
    <property type="match status" value="1"/>
</dbReference>